<dbReference type="Gene3D" id="1.20.5.50">
    <property type="match status" value="1"/>
</dbReference>
<evidence type="ECO:0000256" key="1">
    <source>
        <dbReference type="ARBA" id="ARBA00004496"/>
    </source>
</evidence>
<evidence type="ECO:0000313" key="12">
    <source>
        <dbReference type="EMBL" id="QDA57783.1"/>
    </source>
</evidence>
<dbReference type="InterPro" id="IPR042233">
    <property type="entry name" value="Cell_div_ZapA_N"/>
</dbReference>
<dbReference type="Gene3D" id="3.30.160.880">
    <property type="entry name" value="Cell division protein ZapA protomer, N-terminal domain"/>
    <property type="match status" value="1"/>
</dbReference>
<dbReference type="GO" id="GO:0000917">
    <property type="term" value="P:division septum assembly"/>
    <property type="evidence" value="ECO:0007669"/>
    <property type="project" value="UniProtKB-KW"/>
</dbReference>
<keyword evidence="13" id="KW-1185">Reference proteome</keyword>
<dbReference type="Pfam" id="PF05164">
    <property type="entry name" value="ZapA"/>
    <property type="match status" value="1"/>
</dbReference>
<evidence type="ECO:0000256" key="3">
    <source>
        <dbReference type="ARBA" id="ARBA00015195"/>
    </source>
</evidence>
<dbReference type="SUPFAM" id="SSF102829">
    <property type="entry name" value="Cell division protein ZapA-like"/>
    <property type="match status" value="1"/>
</dbReference>
<dbReference type="RefSeq" id="WP_139716834.1">
    <property type="nucleotide sequence ID" value="NZ_CP040871.1"/>
</dbReference>
<evidence type="ECO:0000256" key="6">
    <source>
        <dbReference type="ARBA" id="ARBA00023054"/>
    </source>
</evidence>
<dbReference type="GO" id="GO:0005829">
    <property type="term" value="C:cytosol"/>
    <property type="evidence" value="ECO:0007669"/>
    <property type="project" value="TreeGrafter"/>
</dbReference>
<gene>
    <name evidence="12" type="ORF">FHQ07_10945</name>
</gene>
<evidence type="ECO:0000313" key="13">
    <source>
        <dbReference type="Proteomes" id="UP000308149"/>
    </source>
</evidence>
<name>A0A5B7ZTC4_9GAMM</name>
<comment type="subunit">
    <text evidence="10">Homodimer. Interacts with FtsZ.</text>
</comment>
<evidence type="ECO:0000256" key="2">
    <source>
        <dbReference type="ARBA" id="ARBA00010074"/>
    </source>
</evidence>
<keyword evidence="7" id="KW-0717">Septation</keyword>
<dbReference type="EMBL" id="CP040871">
    <property type="protein sequence ID" value="QDA57783.1"/>
    <property type="molecule type" value="Genomic_DNA"/>
</dbReference>
<reference evidence="12 13" key="1">
    <citation type="submission" date="2019-06" db="EMBL/GenBank/DDBJ databases">
        <title>Thermomonas aquatica sp. nov., isolated from an industrial wastewater treatment plant.</title>
        <authorList>
            <person name="Jeon J.H."/>
            <person name="Park D.-S."/>
        </authorList>
    </citation>
    <scope>NUCLEOTIDE SEQUENCE [LARGE SCALE GENOMIC DNA]</scope>
    <source>
        <strain evidence="12 13">SY21</strain>
    </source>
</reference>
<keyword evidence="8" id="KW-0131">Cell cycle</keyword>
<dbReference type="KEGG" id="thes:FHQ07_10945"/>
<evidence type="ECO:0000256" key="10">
    <source>
        <dbReference type="ARBA" id="ARBA00026068"/>
    </source>
</evidence>
<comment type="similarity">
    <text evidence="2">Belongs to the ZapA family. Type 1 subfamily.</text>
</comment>
<protein>
    <recommendedName>
        <fullName evidence="3">Cell division protein ZapA</fullName>
    </recommendedName>
    <alternativeName>
        <fullName evidence="11">Z ring-associated protein ZapA</fullName>
    </alternativeName>
</protein>
<dbReference type="GO" id="GO:0043093">
    <property type="term" value="P:FtsZ-dependent cytokinesis"/>
    <property type="evidence" value="ECO:0007669"/>
    <property type="project" value="TreeGrafter"/>
</dbReference>
<comment type="subcellular location">
    <subcellularLocation>
        <location evidence="1">Cytoplasm</location>
    </subcellularLocation>
</comment>
<evidence type="ECO:0000256" key="4">
    <source>
        <dbReference type="ARBA" id="ARBA00022490"/>
    </source>
</evidence>
<dbReference type="OrthoDB" id="5772359at2"/>
<keyword evidence="6" id="KW-0175">Coiled coil</keyword>
<dbReference type="InterPro" id="IPR036192">
    <property type="entry name" value="Cell_div_ZapA-like_sf"/>
</dbReference>
<dbReference type="PANTHER" id="PTHR34981:SF1">
    <property type="entry name" value="CELL DIVISION PROTEIN ZAPA"/>
    <property type="match status" value="1"/>
</dbReference>
<dbReference type="GO" id="GO:0030428">
    <property type="term" value="C:cell septum"/>
    <property type="evidence" value="ECO:0007669"/>
    <property type="project" value="TreeGrafter"/>
</dbReference>
<evidence type="ECO:0000256" key="9">
    <source>
        <dbReference type="ARBA" id="ARBA00024910"/>
    </source>
</evidence>
<evidence type="ECO:0000256" key="5">
    <source>
        <dbReference type="ARBA" id="ARBA00022618"/>
    </source>
</evidence>
<dbReference type="AlphaFoldDB" id="A0A5B7ZTC4"/>
<organism evidence="12 13">
    <name type="scientific">Thermomonas aquatica</name>
    <dbReference type="NCBI Taxonomy" id="2202149"/>
    <lineage>
        <taxon>Bacteria</taxon>
        <taxon>Pseudomonadati</taxon>
        <taxon>Pseudomonadota</taxon>
        <taxon>Gammaproteobacteria</taxon>
        <taxon>Lysobacterales</taxon>
        <taxon>Lysobacteraceae</taxon>
        <taxon>Thermomonas</taxon>
    </lineage>
</organism>
<accession>A0A5B7ZTC4</accession>
<sequence>MSSNEPAKSEPVTVRILDREYTVGVSEAERASLTSAARMLDLRMREIRGGNKLVAPDRLAVLTALNLAHELQQLRDERGGNEAAFKLLDAANAKLDALLGPTG</sequence>
<evidence type="ECO:0000256" key="11">
    <source>
        <dbReference type="ARBA" id="ARBA00033158"/>
    </source>
</evidence>
<keyword evidence="5 12" id="KW-0132">Cell division</keyword>
<dbReference type="Proteomes" id="UP000308149">
    <property type="component" value="Chromosome"/>
</dbReference>
<dbReference type="GO" id="GO:0032153">
    <property type="term" value="C:cell division site"/>
    <property type="evidence" value="ECO:0007669"/>
    <property type="project" value="TreeGrafter"/>
</dbReference>
<proteinExistence type="inferred from homology"/>
<keyword evidence="4" id="KW-0963">Cytoplasm</keyword>
<dbReference type="PANTHER" id="PTHR34981">
    <property type="entry name" value="CELL DIVISION PROTEIN ZAPA"/>
    <property type="match status" value="1"/>
</dbReference>
<comment type="function">
    <text evidence="9">Activator of cell division through the inhibition of FtsZ GTPase activity, therefore promoting FtsZ assembly into bundles of protofilaments necessary for the formation of the division Z ring. It is recruited early at mid-cell but it is not essential for cell division.</text>
</comment>
<dbReference type="InterPro" id="IPR007838">
    <property type="entry name" value="Cell_div_ZapA-like"/>
</dbReference>
<evidence type="ECO:0000256" key="8">
    <source>
        <dbReference type="ARBA" id="ARBA00023306"/>
    </source>
</evidence>
<dbReference type="GO" id="GO:0000921">
    <property type="term" value="P:septin ring assembly"/>
    <property type="evidence" value="ECO:0007669"/>
    <property type="project" value="TreeGrafter"/>
</dbReference>
<evidence type="ECO:0000256" key="7">
    <source>
        <dbReference type="ARBA" id="ARBA00023210"/>
    </source>
</evidence>